<evidence type="ECO:0000313" key="3">
    <source>
        <dbReference type="Proteomes" id="UP000252706"/>
    </source>
</evidence>
<dbReference type="InterPro" id="IPR000873">
    <property type="entry name" value="AMP-dep_synth/lig_dom"/>
</dbReference>
<dbReference type="SUPFAM" id="SSF56801">
    <property type="entry name" value="Acetyl-CoA synthetase-like"/>
    <property type="match status" value="1"/>
</dbReference>
<protein>
    <recommendedName>
        <fullName evidence="1">AMP-dependent synthetase/ligase domain-containing protein</fullName>
    </recommendedName>
</protein>
<feature type="domain" description="AMP-dependent synthetase/ligase" evidence="1">
    <location>
        <begin position="13"/>
        <end position="83"/>
    </location>
</feature>
<evidence type="ECO:0000313" key="2">
    <source>
        <dbReference type="EMBL" id="RBW61078.1"/>
    </source>
</evidence>
<comment type="caution">
    <text evidence="2">The sequence shown here is derived from an EMBL/GenBank/DDBJ whole genome shotgun (WGS) entry which is preliminary data.</text>
</comment>
<sequence>MKPMLTLGELINRNARTHGDREAYVDMSRRVSWRALDERTDALAHELRRSGVKPGDRIGVILKDCIEVVETIGASAKVGAVRVG</sequence>
<reference evidence="2 3" key="1">
    <citation type="submission" date="2018-07" db="EMBL/GenBank/DDBJ databases">
        <title>Modular assembly of carbohydrate-degrading microbial communities in the ocean.</title>
        <authorList>
            <person name="Enke T.N."/>
            <person name="Datta M.S."/>
            <person name="Schwartzman J.A."/>
            <person name="Cermak N."/>
            <person name="Schmitz D.A."/>
            <person name="Barrere J."/>
            <person name="Cordero O.X."/>
        </authorList>
    </citation>
    <scope>NUCLEOTIDE SEQUENCE [LARGE SCALE GENOMIC DNA]</scope>
    <source>
        <strain evidence="2 3">C3M10</strain>
    </source>
</reference>
<dbReference type="OrthoDB" id="7415522at2"/>
<dbReference type="AlphaFoldDB" id="A0A366XAG2"/>
<dbReference type="PANTHER" id="PTHR43767">
    <property type="entry name" value="LONG-CHAIN-FATTY-ACID--COA LIGASE"/>
    <property type="match status" value="1"/>
</dbReference>
<dbReference type="InterPro" id="IPR050237">
    <property type="entry name" value="ATP-dep_AMP-bd_enzyme"/>
</dbReference>
<organism evidence="2 3">
    <name type="scientific">Phaeobacter gallaeciensis</name>
    <dbReference type="NCBI Taxonomy" id="60890"/>
    <lineage>
        <taxon>Bacteria</taxon>
        <taxon>Pseudomonadati</taxon>
        <taxon>Pseudomonadota</taxon>
        <taxon>Alphaproteobacteria</taxon>
        <taxon>Rhodobacterales</taxon>
        <taxon>Roseobacteraceae</taxon>
        <taxon>Phaeobacter</taxon>
    </lineage>
</organism>
<gene>
    <name evidence="2" type="ORF">DS909_02825</name>
</gene>
<dbReference type="Pfam" id="PF00501">
    <property type="entry name" value="AMP-binding"/>
    <property type="match status" value="1"/>
</dbReference>
<proteinExistence type="predicted"/>
<dbReference type="PANTHER" id="PTHR43767:SF1">
    <property type="entry name" value="NONRIBOSOMAL PEPTIDE SYNTHASE PES1 (EUROFUNG)-RELATED"/>
    <property type="match status" value="1"/>
</dbReference>
<dbReference type="Proteomes" id="UP000252706">
    <property type="component" value="Unassembled WGS sequence"/>
</dbReference>
<accession>A0A366XAG2</accession>
<name>A0A366XAG2_9RHOB</name>
<dbReference type="Gene3D" id="3.40.50.980">
    <property type="match status" value="1"/>
</dbReference>
<dbReference type="EMBL" id="QOCE01000007">
    <property type="protein sequence ID" value="RBW61078.1"/>
    <property type="molecule type" value="Genomic_DNA"/>
</dbReference>
<evidence type="ECO:0000259" key="1">
    <source>
        <dbReference type="Pfam" id="PF00501"/>
    </source>
</evidence>